<dbReference type="EMBL" id="VOAH01000001">
    <property type="protein sequence ID" value="TVP41669.1"/>
    <property type="molecule type" value="Genomic_DNA"/>
</dbReference>
<evidence type="ECO:0000313" key="1">
    <source>
        <dbReference type="EMBL" id="TVP41669.1"/>
    </source>
</evidence>
<name>A0A557SYI7_9ARCH</name>
<proteinExistence type="predicted"/>
<dbReference type="RefSeq" id="WP_144728267.1">
    <property type="nucleotide sequence ID" value="NZ_ML675578.1"/>
</dbReference>
<protein>
    <submittedName>
        <fullName evidence="1">Uncharacterized protein</fullName>
    </submittedName>
</protein>
<comment type="caution">
    <text evidence="1">The sequence shown here is derived from an EMBL/GenBank/DDBJ whole genome shotgun (WGS) entry which is preliminary data.</text>
</comment>
<dbReference type="AlphaFoldDB" id="A0A557SYI7"/>
<dbReference type="OrthoDB" id="12001at2157"/>
<evidence type="ECO:0000313" key="2">
    <source>
        <dbReference type="Proteomes" id="UP000315289"/>
    </source>
</evidence>
<gene>
    <name evidence="1" type="ORF">NARC_10075</name>
</gene>
<organism evidence="1 2">
    <name type="scientific">Candidatus Nitrosocosmicus arcticus</name>
    <dbReference type="NCBI Taxonomy" id="2035267"/>
    <lineage>
        <taxon>Archaea</taxon>
        <taxon>Nitrososphaerota</taxon>
        <taxon>Nitrososphaeria</taxon>
        <taxon>Nitrososphaerales</taxon>
        <taxon>Nitrososphaeraceae</taxon>
        <taxon>Candidatus Nitrosocosmicus</taxon>
    </lineage>
</organism>
<keyword evidence="2" id="KW-1185">Reference proteome</keyword>
<dbReference type="Proteomes" id="UP000315289">
    <property type="component" value="Unassembled WGS sequence"/>
</dbReference>
<accession>A0A557SYI7</accession>
<reference evidence="1 2" key="1">
    <citation type="journal article" date="2019" name="Front. Microbiol.">
        <title>Ammonia Oxidation by the Arctic Terrestrial Thaumarchaeote Candidatus Nitrosocosmicus arcticus Is Stimulated by Increasing Temperatures.</title>
        <authorList>
            <person name="Alves R.J.E."/>
            <person name="Kerou M."/>
            <person name="Zappe A."/>
            <person name="Bittner R."/>
            <person name="Abby S.S."/>
            <person name="Schmidt H.A."/>
            <person name="Pfeifer K."/>
            <person name="Schleper C."/>
        </authorList>
    </citation>
    <scope>NUCLEOTIDE SEQUENCE [LARGE SCALE GENOMIC DNA]</scope>
    <source>
        <strain evidence="1 2">Kfb</strain>
    </source>
</reference>
<sequence>MTQSQSITIVLEEEKLIKMKNIIKDLFKSNSINSDEIEEFIKFTLFIVIDEYERDVPSLKKFYSMNLAKYLEKKDGQTQTKS</sequence>